<feature type="transmembrane region" description="Helical" evidence="8">
    <location>
        <begin position="219"/>
        <end position="245"/>
    </location>
</feature>
<keyword evidence="4" id="KW-0808">Transferase</keyword>
<keyword evidence="5 8" id="KW-0812">Transmembrane</keyword>
<evidence type="ECO:0000256" key="1">
    <source>
        <dbReference type="ARBA" id="ARBA00004651"/>
    </source>
</evidence>
<comment type="subcellular location">
    <subcellularLocation>
        <location evidence="1">Cell membrane</location>
        <topology evidence="1">Multi-pass membrane protein</topology>
    </subcellularLocation>
</comment>
<feature type="transmembrane region" description="Helical" evidence="8">
    <location>
        <begin position="305"/>
        <end position="322"/>
    </location>
</feature>
<feature type="transmembrane region" description="Helical" evidence="8">
    <location>
        <begin position="280"/>
        <end position="298"/>
    </location>
</feature>
<dbReference type="GO" id="GO:0005886">
    <property type="term" value="C:plasma membrane"/>
    <property type="evidence" value="ECO:0007669"/>
    <property type="project" value="UniProtKB-SubCell"/>
</dbReference>
<dbReference type="GO" id="GO:0016763">
    <property type="term" value="F:pentosyltransferase activity"/>
    <property type="evidence" value="ECO:0007669"/>
    <property type="project" value="TreeGrafter"/>
</dbReference>
<dbReference type="AlphaFoldDB" id="A0A1F7YIR7"/>
<dbReference type="InterPro" id="IPR038731">
    <property type="entry name" value="RgtA/B/C-like"/>
</dbReference>
<dbReference type="PANTHER" id="PTHR33908">
    <property type="entry name" value="MANNOSYLTRANSFERASE YKCB-RELATED"/>
    <property type="match status" value="1"/>
</dbReference>
<evidence type="ECO:0000256" key="7">
    <source>
        <dbReference type="ARBA" id="ARBA00023136"/>
    </source>
</evidence>
<dbReference type="EMBL" id="MGGI01000005">
    <property type="protein sequence ID" value="OGM27246.1"/>
    <property type="molecule type" value="Genomic_DNA"/>
</dbReference>
<evidence type="ECO:0000256" key="5">
    <source>
        <dbReference type="ARBA" id="ARBA00022692"/>
    </source>
</evidence>
<evidence type="ECO:0000256" key="3">
    <source>
        <dbReference type="ARBA" id="ARBA00022676"/>
    </source>
</evidence>
<keyword evidence="6 8" id="KW-1133">Transmembrane helix</keyword>
<gene>
    <name evidence="10" type="ORF">A2627_03235</name>
</gene>
<comment type="caution">
    <text evidence="10">The sequence shown here is derived from an EMBL/GenBank/DDBJ whole genome shotgun (WGS) entry which is preliminary data.</text>
</comment>
<feature type="transmembrane region" description="Helical" evidence="8">
    <location>
        <begin position="147"/>
        <end position="165"/>
    </location>
</feature>
<name>A0A1F7YIR7_9BACT</name>
<evidence type="ECO:0000313" key="10">
    <source>
        <dbReference type="EMBL" id="OGM27246.1"/>
    </source>
</evidence>
<sequence>MFPLRNWDEAWYAEIIKNMAVNKTSFLMSFWNGRYYFDKPPFYYWLTYPIIKFFGLGELQVRIVSLISFIVSLVLIYLTGKKLFNKKIAILATISFLTFGQVIERFSKGNLDALMIVLTLTSFYTYINSNNKTKLYLLTGIFSGLTALTKGLATAFYPLTLIFVYQIFTKKKINPKAILIPITTLLIFSIWLIASYLKFGSMVISSFLVNLFAGNINQTGYFSMTFFLVLVRDIGFWLVPVFLCILKYHKEIKNTKIVFLFLCSSLFIIPLFFFRDKLGWHLLPTYPLISLIVGYSMQKLITDKLLLVCFFIILSFIQIGHLNKKDGSFEKSLSDAKLGLYVKTIIPRQDVIILDDSDFPTFLYYSDHGVITVISEKGGRKDEWWVKSYKDKNLFENQTRQVWLISAHPEKLNIPHRENRMILEYLNYKIIKI</sequence>
<proteinExistence type="predicted"/>
<evidence type="ECO:0000256" key="6">
    <source>
        <dbReference type="ARBA" id="ARBA00022989"/>
    </source>
</evidence>
<protein>
    <recommendedName>
        <fullName evidence="9">Glycosyltransferase RgtA/B/C/D-like domain-containing protein</fullName>
    </recommendedName>
</protein>
<feature type="domain" description="Glycosyltransferase RgtA/B/C/D-like" evidence="9">
    <location>
        <begin position="38"/>
        <end position="192"/>
    </location>
</feature>
<dbReference type="InterPro" id="IPR050297">
    <property type="entry name" value="LipidA_mod_glycosyltrf_83"/>
</dbReference>
<evidence type="ECO:0000313" key="11">
    <source>
        <dbReference type="Proteomes" id="UP000178851"/>
    </source>
</evidence>
<feature type="transmembrane region" description="Helical" evidence="8">
    <location>
        <begin position="177"/>
        <end position="199"/>
    </location>
</feature>
<dbReference type="PANTHER" id="PTHR33908:SF11">
    <property type="entry name" value="MEMBRANE PROTEIN"/>
    <property type="match status" value="1"/>
</dbReference>
<organism evidence="10 11">
    <name type="scientific">Candidatus Woesebacteria bacterium RIFCSPHIGHO2_01_FULL_39_28</name>
    <dbReference type="NCBI Taxonomy" id="1802496"/>
    <lineage>
        <taxon>Bacteria</taxon>
        <taxon>Candidatus Woeseibacteriota</taxon>
    </lineage>
</organism>
<evidence type="ECO:0000259" key="9">
    <source>
        <dbReference type="Pfam" id="PF13231"/>
    </source>
</evidence>
<evidence type="ECO:0000256" key="8">
    <source>
        <dbReference type="SAM" id="Phobius"/>
    </source>
</evidence>
<feature type="transmembrane region" description="Helical" evidence="8">
    <location>
        <begin position="257"/>
        <end position="274"/>
    </location>
</feature>
<dbReference type="Pfam" id="PF13231">
    <property type="entry name" value="PMT_2"/>
    <property type="match status" value="1"/>
</dbReference>
<accession>A0A1F7YIR7</accession>
<feature type="transmembrane region" description="Helical" evidence="8">
    <location>
        <begin position="110"/>
        <end position="127"/>
    </location>
</feature>
<evidence type="ECO:0000256" key="2">
    <source>
        <dbReference type="ARBA" id="ARBA00022475"/>
    </source>
</evidence>
<feature type="transmembrane region" description="Helical" evidence="8">
    <location>
        <begin position="59"/>
        <end position="78"/>
    </location>
</feature>
<keyword evidence="7 8" id="KW-0472">Membrane</keyword>
<evidence type="ECO:0000256" key="4">
    <source>
        <dbReference type="ARBA" id="ARBA00022679"/>
    </source>
</evidence>
<dbReference type="Proteomes" id="UP000178851">
    <property type="component" value="Unassembled WGS sequence"/>
</dbReference>
<keyword evidence="3" id="KW-0328">Glycosyltransferase</keyword>
<dbReference type="GO" id="GO:0009103">
    <property type="term" value="P:lipopolysaccharide biosynthetic process"/>
    <property type="evidence" value="ECO:0007669"/>
    <property type="project" value="UniProtKB-ARBA"/>
</dbReference>
<keyword evidence="2" id="KW-1003">Cell membrane</keyword>
<reference evidence="10 11" key="1">
    <citation type="journal article" date="2016" name="Nat. Commun.">
        <title>Thousands of microbial genomes shed light on interconnected biogeochemical processes in an aquifer system.</title>
        <authorList>
            <person name="Anantharaman K."/>
            <person name="Brown C.T."/>
            <person name="Hug L.A."/>
            <person name="Sharon I."/>
            <person name="Castelle C.J."/>
            <person name="Probst A.J."/>
            <person name="Thomas B.C."/>
            <person name="Singh A."/>
            <person name="Wilkins M.J."/>
            <person name="Karaoz U."/>
            <person name="Brodie E.L."/>
            <person name="Williams K.H."/>
            <person name="Hubbard S.S."/>
            <person name="Banfield J.F."/>
        </authorList>
    </citation>
    <scope>NUCLEOTIDE SEQUENCE [LARGE SCALE GENOMIC DNA]</scope>
</reference>